<name>A0A1R1YTQ4_9FUNG</name>
<accession>A0A1R1YTQ4</accession>
<evidence type="ECO:0000313" key="2">
    <source>
        <dbReference type="Proteomes" id="UP000187429"/>
    </source>
</evidence>
<dbReference type="GO" id="GO:0004089">
    <property type="term" value="F:carbonate dehydratase activity"/>
    <property type="evidence" value="ECO:0007669"/>
    <property type="project" value="InterPro"/>
</dbReference>
<sequence>MSRHLRRFNSSVTHQFQKKYELPQGNITHSGNRPNILTSLQKRNKFTAAFEIMKRNKLWAQKNTDNDPNYFENLSKGQAPKVLYIVKDKQYLITKTFERKNHKISDYNAKSRKLSEMNVARVVDLITKLDIIKEARLSGQIVRVHGWIFLLEQGRFIDLGISVDD</sequence>
<dbReference type="GO" id="GO:0008270">
    <property type="term" value="F:zinc ion binding"/>
    <property type="evidence" value="ECO:0007669"/>
    <property type="project" value="InterPro"/>
</dbReference>
<comment type="caution">
    <text evidence="1">The sequence shown here is derived from an EMBL/GenBank/DDBJ whole genome shotgun (WGS) entry which is preliminary data.</text>
</comment>
<evidence type="ECO:0008006" key="3">
    <source>
        <dbReference type="Google" id="ProtNLM"/>
    </source>
</evidence>
<dbReference type="OrthoDB" id="10248475at2759"/>
<dbReference type="InterPro" id="IPR036874">
    <property type="entry name" value="Carbonic_anhydrase_sf"/>
</dbReference>
<gene>
    <name evidence="1" type="ORF">AYI69_g176</name>
</gene>
<dbReference type="Gene3D" id="3.40.1050.10">
    <property type="entry name" value="Carbonic anhydrase"/>
    <property type="match status" value="2"/>
</dbReference>
<dbReference type="AlphaFoldDB" id="A0A1R1YTQ4"/>
<dbReference type="EMBL" id="LSSM01000037">
    <property type="protein sequence ID" value="OMJ30282.1"/>
    <property type="molecule type" value="Genomic_DNA"/>
</dbReference>
<protein>
    <recommendedName>
        <fullName evidence="3">Carbonic anhydrase</fullName>
    </recommendedName>
</protein>
<evidence type="ECO:0000313" key="1">
    <source>
        <dbReference type="EMBL" id="OMJ30282.1"/>
    </source>
</evidence>
<reference evidence="2" key="1">
    <citation type="submission" date="2017-01" db="EMBL/GenBank/DDBJ databases">
        <authorList>
            <person name="Wang Y."/>
            <person name="White M."/>
            <person name="Kvist S."/>
            <person name="Moncalvo J.-M."/>
        </authorList>
    </citation>
    <scope>NUCLEOTIDE SEQUENCE [LARGE SCALE GENOMIC DNA]</scope>
    <source>
        <strain evidence="2">ID-206-W2</strain>
    </source>
</reference>
<organism evidence="1 2">
    <name type="scientific">Smittium culicis</name>
    <dbReference type="NCBI Taxonomy" id="133412"/>
    <lineage>
        <taxon>Eukaryota</taxon>
        <taxon>Fungi</taxon>
        <taxon>Fungi incertae sedis</taxon>
        <taxon>Zoopagomycota</taxon>
        <taxon>Kickxellomycotina</taxon>
        <taxon>Harpellomycetes</taxon>
        <taxon>Harpellales</taxon>
        <taxon>Legeriomycetaceae</taxon>
        <taxon>Smittium</taxon>
    </lineage>
</organism>
<dbReference type="Proteomes" id="UP000187429">
    <property type="component" value="Unassembled WGS sequence"/>
</dbReference>
<proteinExistence type="predicted"/>
<keyword evidence="2" id="KW-1185">Reference proteome</keyword>
<dbReference type="SUPFAM" id="SSF53056">
    <property type="entry name" value="beta-carbonic anhydrase, cab"/>
    <property type="match status" value="1"/>
</dbReference>